<evidence type="ECO:0000259" key="5">
    <source>
        <dbReference type="PROSITE" id="PS50061"/>
    </source>
</evidence>
<dbReference type="InterPro" id="IPR000418">
    <property type="entry name" value="Ets_dom"/>
</dbReference>
<evidence type="ECO:0000313" key="6">
    <source>
        <dbReference type="EMBL" id="PNF26837.1"/>
    </source>
</evidence>
<feature type="compositionally biased region" description="Polar residues" evidence="4">
    <location>
        <begin position="384"/>
        <end position="400"/>
    </location>
</feature>
<dbReference type="GO" id="GO:0030154">
    <property type="term" value="P:cell differentiation"/>
    <property type="evidence" value="ECO:0007669"/>
    <property type="project" value="TreeGrafter"/>
</dbReference>
<feature type="compositionally biased region" description="Basic and acidic residues" evidence="4">
    <location>
        <begin position="443"/>
        <end position="456"/>
    </location>
</feature>
<evidence type="ECO:0000256" key="2">
    <source>
        <dbReference type="ARBA" id="ARBA00023125"/>
    </source>
</evidence>
<dbReference type="STRING" id="105785.A0A2J7QE37"/>
<keyword evidence="3" id="KW-0539">Nucleus</keyword>
<name>A0A2J7QE37_9NEOP</name>
<feature type="region of interest" description="Disordered" evidence="4">
    <location>
        <begin position="136"/>
        <end position="201"/>
    </location>
</feature>
<dbReference type="EMBL" id="NEVH01015354">
    <property type="protein sequence ID" value="PNF26837.1"/>
    <property type="molecule type" value="Genomic_DNA"/>
</dbReference>
<evidence type="ECO:0000256" key="4">
    <source>
        <dbReference type="SAM" id="MobiDB-lite"/>
    </source>
</evidence>
<comment type="similarity">
    <text evidence="1 3">Belongs to the ETS family.</text>
</comment>
<dbReference type="GO" id="GO:0043565">
    <property type="term" value="F:sequence-specific DNA binding"/>
    <property type="evidence" value="ECO:0007669"/>
    <property type="project" value="InterPro"/>
</dbReference>
<dbReference type="InterPro" id="IPR046328">
    <property type="entry name" value="ETS_fam"/>
</dbReference>
<reference evidence="6 7" key="1">
    <citation type="submission" date="2017-12" db="EMBL/GenBank/DDBJ databases">
        <title>Hemimetabolous genomes reveal molecular basis of termite eusociality.</title>
        <authorList>
            <person name="Harrison M.C."/>
            <person name="Jongepier E."/>
            <person name="Robertson H.M."/>
            <person name="Arning N."/>
            <person name="Bitard-Feildel T."/>
            <person name="Chao H."/>
            <person name="Childers C.P."/>
            <person name="Dinh H."/>
            <person name="Doddapaneni H."/>
            <person name="Dugan S."/>
            <person name="Gowin J."/>
            <person name="Greiner C."/>
            <person name="Han Y."/>
            <person name="Hu H."/>
            <person name="Hughes D.S.T."/>
            <person name="Huylmans A.-K."/>
            <person name="Kemena C."/>
            <person name="Kremer L.P.M."/>
            <person name="Lee S.L."/>
            <person name="Lopez-Ezquerra A."/>
            <person name="Mallet L."/>
            <person name="Monroy-Kuhn J.M."/>
            <person name="Moser A."/>
            <person name="Murali S.C."/>
            <person name="Muzny D.M."/>
            <person name="Otani S."/>
            <person name="Piulachs M.-D."/>
            <person name="Poelchau M."/>
            <person name="Qu J."/>
            <person name="Schaub F."/>
            <person name="Wada-Katsumata A."/>
            <person name="Worley K.C."/>
            <person name="Xie Q."/>
            <person name="Ylla G."/>
            <person name="Poulsen M."/>
            <person name="Gibbs R.A."/>
            <person name="Schal C."/>
            <person name="Richards S."/>
            <person name="Belles X."/>
            <person name="Korb J."/>
            <person name="Bornberg-Bauer E."/>
        </authorList>
    </citation>
    <scope>NUCLEOTIDE SEQUENCE [LARGE SCALE GENOMIC DNA]</scope>
    <source>
        <tissue evidence="6">Whole body</tissue>
    </source>
</reference>
<keyword evidence="7" id="KW-1185">Reference proteome</keyword>
<feature type="compositionally biased region" description="Basic and acidic residues" evidence="4">
    <location>
        <begin position="689"/>
        <end position="702"/>
    </location>
</feature>
<dbReference type="OrthoDB" id="8196042at2759"/>
<dbReference type="GO" id="GO:0000981">
    <property type="term" value="F:DNA-binding transcription factor activity, RNA polymerase II-specific"/>
    <property type="evidence" value="ECO:0007669"/>
    <property type="project" value="TreeGrafter"/>
</dbReference>
<proteinExistence type="inferred from homology"/>
<protein>
    <recommendedName>
        <fullName evidence="5">ETS domain-containing protein</fullName>
    </recommendedName>
</protein>
<evidence type="ECO:0000256" key="3">
    <source>
        <dbReference type="RuleBase" id="RU004019"/>
    </source>
</evidence>
<feature type="compositionally biased region" description="Basic and acidic residues" evidence="4">
    <location>
        <begin position="138"/>
        <end position="150"/>
    </location>
</feature>
<dbReference type="AlphaFoldDB" id="A0A2J7QE37"/>
<feature type="region of interest" description="Disordered" evidence="4">
    <location>
        <begin position="435"/>
        <end position="456"/>
    </location>
</feature>
<feature type="region of interest" description="Disordered" evidence="4">
    <location>
        <begin position="654"/>
        <end position="702"/>
    </location>
</feature>
<dbReference type="Pfam" id="PF00178">
    <property type="entry name" value="Ets"/>
    <property type="match status" value="1"/>
</dbReference>
<sequence length="1055" mass="119687">MVACENKARESPMPLYYEYCHGNSNGEVHRPQPIVWCRLGPVPVLSKFPGGHRSVIGCRRHSAFQPVATKSLTSDRTRPYPLEWRYKPEAEENTQVTWCCSAGTNYRCAIAVTGVDRFWDLHLRNPGRTYLDKISQGAEKDQEHGGREHEDEGEIGSGDYVSSRDTNSPKCDFRSDESSTCMSPVHESMRRATPQYRSRTVKSSYIKTTCGSIRDFPTAEHVTENRNSFAQNSKQIHARPVYISELPRSQPPPNIHHRKTEYNRPESFSENESILINKPTPLLVSLKDDDKERWLRSSSPHNIAEHFSGEHVTLPTEDDIITKKGGNMAATSICFITEQGRRTSTLSPNTANEENARNSPMEATSDERTTALSAIIDVRDSVQDGATPNTTVDNNSSSNEADYPHELRRRLKAYGMKPAVIARDTPRGVSTAVAVSATESSDLQERTRSKGARGRQDDEGIFILKYPEIGDKHPLCEQSTSSMLRSAARNHTRIRSKQTFEETISSKEQYAPNEYSTHIDEEQPIEDKGESPHKSYQLEYHTKIGDKQNLLGRRVLPHASSPLQNNPIVDEDIFEYRRRDYPGKCSRTVNPTQIGDQHSLEDRADFLQNPCPVVTHIQNEDKRSSEDCNTYLRPNIPSEIITEIGDRELIKNEVVRTEPSSPTKNRTQTADQQFTQSPADSLHSSCPLKEPRQKDAQQRHEGQNISFQRSTVLVQLRDWTPGGEEVFVQQMGAASETKLGADAPGHCLFSAEDTALRSRVLVLLWVLLGERRLREVGYPAEPVHRILWRAVDVCCSVAGVKSAAAVPLNADHDCGLDMLCFRDHTHRFLEVCAPTREHWKQFGWVSLTVDAVVRKIYDEELVPLLRLHVLPPAIQQAVTQLWKLDRVPLHRHGSSLRTLEGDTVAGRLQTPVTVPVKKKRGRPAKISHKVDEGGRIERVMLWRFLLNLLEDPRNAPCIHWVQRDEGIFRILNTDWLARLWGRRHGNPRMTYEKMARAMRTYYRSKVLQPVPRLRNLPRKLVYKFNPAVIQKVAAMKLSSSTFSGRGLNYNTNSNK</sequence>
<dbReference type="SUPFAM" id="SSF46785">
    <property type="entry name" value="Winged helix' DNA-binding domain"/>
    <property type="match status" value="1"/>
</dbReference>
<dbReference type="PRINTS" id="PR00454">
    <property type="entry name" value="ETSDOMAIN"/>
</dbReference>
<feature type="compositionally biased region" description="Polar residues" evidence="4">
    <location>
        <begin position="658"/>
        <end position="684"/>
    </location>
</feature>
<dbReference type="Proteomes" id="UP000235965">
    <property type="component" value="Unassembled WGS sequence"/>
</dbReference>
<comment type="subcellular location">
    <subcellularLocation>
        <location evidence="3">Nucleus</location>
    </subcellularLocation>
</comment>
<feature type="region of interest" description="Disordered" evidence="4">
    <location>
        <begin position="340"/>
        <end position="403"/>
    </location>
</feature>
<dbReference type="SMART" id="SM00413">
    <property type="entry name" value="ETS"/>
    <property type="match status" value="1"/>
</dbReference>
<dbReference type="GO" id="GO:0005634">
    <property type="term" value="C:nucleus"/>
    <property type="evidence" value="ECO:0007669"/>
    <property type="project" value="UniProtKB-SubCell"/>
</dbReference>
<accession>A0A2J7QE37</accession>
<feature type="domain" description="ETS" evidence="5">
    <location>
        <begin position="939"/>
        <end position="1020"/>
    </location>
</feature>
<dbReference type="PANTHER" id="PTHR11849:SF190">
    <property type="entry name" value="ETS-DOMAIN PROTEIN"/>
    <property type="match status" value="1"/>
</dbReference>
<feature type="compositionally biased region" description="Polar residues" evidence="4">
    <location>
        <begin position="342"/>
        <end position="362"/>
    </location>
</feature>
<dbReference type="PROSITE" id="PS50061">
    <property type="entry name" value="ETS_DOMAIN_3"/>
    <property type="match status" value="1"/>
</dbReference>
<feature type="region of interest" description="Disordered" evidence="4">
    <location>
        <begin position="481"/>
        <end position="533"/>
    </location>
</feature>
<dbReference type="InterPro" id="IPR036390">
    <property type="entry name" value="WH_DNA-bd_sf"/>
</dbReference>
<evidence type="ECO:0000313" key="7">
    <source>
        <dbReference type="Proteomes" id="UP000235965"/>
    </source>
</evidence>
<keyword evidence="2 3" id="KW-0238">DNA-binding</keyword>
<evidence type="ECO:0000256" key="1">
    <source>
        <dbReference type="ARBA" id="ARBA00005562"/>
    </source>
</evidence>
<dbReference type="EMBL" id="NEVH01015354">
    <property type="protein sequence ID" value="PNF26839.1"/>
    <property type="molecule type" value="Genomic_DNA"/>
</dbReference>
<comment type="caution">
    <text evidence="6">The sequence shown here is derived from an EMBL/GenBank/DDBJ whole genome shotgun (WGS) entry which is preliminary data.</text>
</comment>
<feature type="compositionally biased region" description="Basic and acidic residues" evidence="4">
    <location>
        <begin position="517"/>
        <end position="533"/>
    </location>
</feature>
<dbReference type="InterPro" id="IPR036388">
    <property type="entry name" value="WH-like_DNA-bd_sf"/>
</dbReference>
<organism evidence="6 7">
    <name type="scientific">Cryptotermes secundus</name>
    <dbReference type="NCBI Taxonomy" id="105785"/>
    <lineage>
        <taxon>Eukaryota</taxon>
        <taxon>Metazoa</taxon>
        <taxon>Ecdysozoa</taxon>
        <taxon>Arthropoda</taxon>
        <taxon>Hexapoda</taxon>
        <taxon>Insecta</taxon>
        <taxon>Pterygota</taxon>
        <taxon>Neoptera</taxon>
        <taxon>Polyneoptera</taxon>
        <taxon>Dictyoptera</taxon>
        <taxon>Blattodea</taxon>
        <taxon>Blattoidea</taxon>
        <taxon>Termitoidae</taxon>
        <taxon>Kalotermitidae</taxon>
        <taxon>Cryptotermitinae</taxon>
        <taxon>Cryptotermes</taxon>
    </lineage>
</organism>
<dbReference type="PANTHER" id="PTHR11849">
    <property type="entry name" value="ETS"/>
    <property type="match status" value="1"/>
</dbReference>
<dbReference type="InParanoid" id="A0A2J7QE37"/>
<dbReference type="Gene3D" id="1.10.10.10">
    <property type="entry name" value="Winged helix-like DNA-binding domain superfamily/Winged helix DNA-binding domain"/>
    <property type="match status" value="1"/>
</dbReference>
<gene>
    <name evidence="6" type="ORF">B7P43_G17387</name>
</gene>